<dbReference type="Gene3D" id="1.20.1270.60">
    <property type="entry name" value="Arfaptin homology (AH) domain/BAR domain"/>
    <property type="match status" value="1"/>
</dbReference>
<feature type="domain" description="PH" evidence="1">
    <location>
        <begin position="289"/>
        <end position="388"/>
    </location>
</feature>
<dbReference type="SUPFAM" id="SSF103657">
    <property type="entry name" value="BAR/IMD domain-like"/>
    <property type="match status" value="1"/>
</dbReference>
<dbReference type="Pfam" id="PF00169">
    <property type="entry name" value="PH"/>
    <property type="match status" value="1"/>
</dbReference>
<dbReference type="InterPro" id="IPR004148">
    <property type="entry name" value="BAR_dom"/>
</dbReference>
<dbReference type="PANTHER" id="PTHR46415">
    <property type="entry name" value="ADAPTOR PROTEIN, PHOSPHOTYROSINE INTERACTION, PH DOMAIN AND LEUCINE ZIPPER-CONTAINING 2"/>
    <property type="match status" value="1"/>
</dbReference>
<dbReference type="InterPro" id="IPR011993">
    <property type="entry name" value="PH-like_dom_sf"/>
</dbReference>
<protein>
    <recommendedName>
        <fullName evidence="1">PH domain-containing protein</fullName>
    </recommendedName>
</protein>
<dbReference type="InterPro" id="IPR001849">
    <property type="entry name" value="PH_domain"/>
</dbReference>
<dbReference type="Proteomes" id="UP000050795">
    <property type="component" value="Unassembled WGS sequence"/>
</dbReference>
<dbReference type="AlphaFoldDB" id="A0AA85KA37"/>
<sequence length="756" mass="85971">MAGLELLTIDDIVTVSPHTKLLVSTISENANKVGECVKQLRDSFQAVCRCESQLAAAYRELSSLLRDMITQRYTFCSDEEMRQLGFQFSSFLDELGLLHEGYGDELRNNLVDKLQDFVSGVFDKLPKESEDMENCEKLREQAFQNFMKLPKKCSPKIHQNCVLEVTSTRRKFACMAARYYGHLNEAEQIRDLAPLISIQTFIADQKNHIQTAYNLFNQDIVNSFIEMAEQSLQKYIGSFEDVRRKSLVNYSSVEHKSLSYFCPEPWILNGSPNQEYNACTEPREPNKKLLTKSGCLLMRTRSNLVWKWIEVYCLTQNGNLMYQQYGDIAASLLFDLNQKGVYAEATDADDRRNVFQVISPTERKTVLLQAESETERDEWISTIMNMIFHTNRLEDLPAVTQQQQQQQQYVKKTQDTQKADIISIGDDNRGGSVVGDVNIDVMDSLNPIEHDLTYIDWFSNYLPQIHFDINPINELTNVLTNELLSTIDKDKSEEQILQSTQAIDNNANTSKDNATIATNNDTNSQCVEANTSDKQNTTNVINQTNVHNTTSNELTHSLKLFNMFPCEFLGAVDLPMDHFPTNQFNDIFTYVLSCRSASDSPLPIPCKITITTSDLWVLSNQDINNVDVNNAETIKEGEEDKKWDVLLRIPFRAIRSWNNHPDNQKLGCLVVQGPLNDIVKFSNNNGYIGFTFESEVNQSIVECLLAAEFNRLDKLQDAKDHLERGLLTSSIAQISNNTLPEINIGSSNTNVDNVPN</sequence>
<dbReference type="Gene3D" id="2.30.29.30">
    <property type="entry name" value="Pleckstrin-homology domain (PH domain)/Phosphotyrosine-binding domain (PTB)"/>
    <property type="match status" value="1"/>
</dbReference>
<dbReference type="GO" id="GO:0023052">
    <property type="term" value="P:signaling"/>
    <property type="evidence" value="ECO:0007669"/>
    <property type="project" value="TreeGrafter"/>
</dbReference>
<evidence type="ECO:0000313" key="3">
    <source>
        <dbReference type="WBParaSite" id="TREG1_74180.1"/>
    </source>
</evidence>
<dbReference type="Pfam" id="PF16746">
    <property type="entry name" value="BAR_3"/>
    <property type="match status" value="1"/>
</dbReference>
<evidence type="ECO:0000313" key="2">
    <source>
        <dbReference type="Proteomes" id="UP000050795"/>
    </source>
</evidence>
<accession>A0AA85KA37</accession>
<dbReference type="SUPFAM" id="SSF50729">
    <property type="entry name" value="PH domain-like"/>
    <property type="match status" value="1"/>
</dbReference>
<proteinExistence type="predicted"/>
<dbReference type="PANTHER" id="PTHR46415:SF2">
    <property type="entry name" value="BETA, PUTATIVE-RELATED"/>
    <property type="match status" value="1"/>
</dbReference>
<dbReference type="GO" id="GO:0010008">
    <property type="term" value="C:endosome membrane"/>
    <property type="evidence" value="ECO:0007669"/>
    <property type="project" value="TreeGrafter"/>
</dbReference>
<dbReference type="WBParaSite" id="TREG1_74180.1">
    <property type="protein sequence ID" value="TREG1_74180.1"/>
    <property type="gene ID" value="TREG1_74180"/>
</dbReference>
<reference evidence="2" key="1">
    <citation type="submission" date="2022-06" db="EMBL/GenBank/DDBJ databases">
        <authorList>
            <person name="Berger JAMES D."/>
            <person name="Berger JAMES D."/>
        </authorList>
    </citation>
    <scope>NUCLEOTIDE SEQUENCE [LARGE SCALE GENOMIC DNA]</scope>
</reference>
<evidence type="ECO:0000259" key="1">
    <source>
        <dbReference type="PROSITE" id="PS50003"/>
    </source>
</evidence>
<dbReference type="SMART" id="SM00233">
    <property type="entry name" value="PH"/>
    <property type="match status" value="1"/>
</dbReference>
<keyword evidence="2" id="KW-1185">Reference proteome</keyword>
<organism evidence="2 3">
    <name type="scientific">Trichobilharzia regenti</name>
    <name type="common">Nasal bird schistosome</name>
    <dbReference type="NCBI Taxonomy" id="157069"/>
    <lineage>
        <taxon>Eukaryota</taxon>
        <taxon>Metazoa</taxon>
        <taxon>Spiralia</taxon>
        <taxon>Lophotrochozoa</taxon>
        <taxon>Platyhelminthes</taxon>
        <taxon>Trematoda</taxon>
        <taxon>Digenea</taxon>
        <taxon>Strigeidida</taxon>
        <taxon>Schistosomatoidea</taxon>
        <taxon>Schistosomatidae</taxon>
        <taxon>Trichobilharzia</taxon>
    </lineage>
</organism>
<dbReference type="PROSITE" id="PS50003">
    <property type="entry name" value="PH_DOMAIN"/>
    <property type="match status" value="1"/>
</dbReference>
<dbReference type="InterPro" id="IPR027267">
    <property type="entry name" value="AH/BAR_dom_sf"/>
</dbReference>
<reference evidence="3" key="2">
    <citation type="submission" date="2023-11" db="UniProtKB">
        <authorList>
            <consortium name="WormBaseParasite"/>
        </authorList>
    </citation>
    <scope>IDENTIFICATION</scope>
</reference>
<name>A0AA85KA37_TRIRE</name>
<dbReference type="InterPro" id="IPR047181">
    <property type="entry name" value="DP13A/B"/>
</dbReference>